<reference evidence="2 3" key="1">
    <citation type="submission" date="2016-08" db="EMBL/GenBank/DDBJ databases">
        <authorList>
            <person name="Seilhamer J.J."/>
        </authorList>
    </citation>
    <scope>NUCLEOTIDE SEQUENCE [LARGE SCALE GENOMIC DNA]</scope>
    <source>
        <strain evidence="2 3">KCTC 42603</strain>
    </source>
</reference>
<comment type="caution">
    <text evidence="2">The sequence shown here is derived from an EMBL/GenBank/DDBJ whole genome shotgun (WGS) entry which is preliminary data.</text>
</comment>
<evidence type="ECO:0000313" key="3">
    <source>
        <dbReference type="Proteomes" id="UP000175691"/>
    </source>
</evidence>
<dbReference type="InterPro" id="IPR015919">
    <property type="entry name" value="Cadherin-like_sf"/>
</dbReference>
<name>A0A1E7Z8X3_9ALTE</name>
<evidence type="ECO:0000313" key="2">
    <source>
        <dbReference type="EMBL" id="OFC69902.1"/>
    </source>
</evidence>
<sequence length="162" mass="17205">MMKHLYLLAAASLVLTGCGSDDDDEVVNYAPEVVSDNFTTTVDTPFSDMLTATDENGDTLTFALADTPSNGTVEVASDGSFTFTPASEFTGEDMFTFTVTDGESDPVSGTIGITVEAEQVESAAYIRAAFNQSATDTPLPVNGREFSDDDDPTAYDDLLSDY</sequence>
<dbReference type="PROSITE" id="PS51257">
    <property type="entry name" value="PROKAR_LIPOPROTEIN"/>
    <property type="match status" value="1"/>
</dbReference>
<feature type="compositionally biased region" description="Acidic residues" evidence="1">
    <location>
        <begin position="147"/>
        <end position="162"/>
    </location>
</feature>
<dbReference type="SUPFAM" id="SSF49313">
    <property type="entry name" value="Cadherin-like"/>
    <property type="match status" value="1"/>
</dbReference>
<proteinExistence type="predicted"/>
<protein>
    <recommendedName>
        <fullName evidence="4">Cadherin domain-containing protein</fullName>
    </recommendedName>
</protein>
<dbReference type="Pfam" id="PF17963">
    <property type="entry name" value="Big_9"/>
    <property type="match status" value="1"/>
</dbReference>
<dbReference type="OrthoDB" id="5769598at2"/>
<evidence type="ECO:0000256" key="1">
    <source>
        <dbReference type="SAM" id="MobiDB-lite"/>
    </source>
</evidence>
<evidence type="ECO:0008006" key="4">
    <source>
        <dbReference type="Google" id="ProtNLM"/>
    </source>
</evidence>
<keyword evidence="3" id="KW-1185">Reference proteome</keyword>
<dbReference type="Gene3D" id="2.60.40.2810">
    <property type="match status" value="1"/>
</dbReference>
<organism evidence="2 3">
    <name type="scientific">Alteromonas confluentis</name>
    <dbReference type="NCBI Taxonomy" id="1656094"/>
    <lineage>
        <taxon>Bacteria</taxon>
        <taxon>Pseudomonadati</taxon>
        <taxon>Pseudomonadota</taxon>
        <taxon>Gammaproteobacteria</taxon>
        <taxon>Alteromonadales</taxon>
        <taxon>Alteromonadaceae</taxon>
        <taxon>Alteromonas/Salinimonas group</taxon>
        <taxon>Alteromonas</taxon>
    </lineage>
</organism>
<feature type="region of interest" description="Disordered" evidence="1">
    <location>
        <begin position="135"/>
        <end position="162"/>
    </location>
</feature>
<dbReference type="Proteomes" id="UP000175691">
    <property type="component" value="Unassembled WGS sequence"/>
</dbReference>
<accession>A0A1E7Z8X3</accession>
<dbReference type="STRING" id="1656094.BFC18_00410"/>
<dbReference type="GO" id="GO:0005509">
    <property type="term" value="F:calcium ion binding"/>
    <property type="evidence" value="ECO:0007669"/>
    <property type="project" value="InterPro"/>
</dbReference>
<dbReference type="EMBL" id="MDHN01000034">
    <property type="protein sequence ID" value="OFC69902.1"/>
    <property type="molecule type" value="Genomic_DNA"/>
</dbReference>
<dbReference type="AlphaFoldDB" id="A0A1E7Z8X3"/>
<gene>
    <name evidence="2" type="ORF">BFC18_00410</name>
</gene>
<dbReference type="GO" id="GO:0016020">
    <property type="term" value="C:membrane"/>
    <property type="evidence" value="ECO:0007669"/>
    <property type="project" value="InterPro"/>
</dbReference>